<proteinExistence type="predicted"/>
<name>A0AAX2B6H4_KLEPN</name>
<dbReference type="EMBL" id="FLDK01000003">
    <property type="protein sequence ID" value="SAS94483.1"/>
    <property type="molecule type" value="Genomic_DNA"/>
</dbReference>
<dbReference type="AlphaFoldDB" id="A0AAX2B6H4"/>
<sequence>MEDRLVIDDMVGGEDQHQRVVAVAGGLEGRQGDGRGGVAPDRLKNNVVRQLVELAQLFGHQEAVLFVTDDHRFMDFKARESGDGFLQHGVLPEQAEELFRIKLARHRPETTAGTTSHNYRK</sequence>
<gene>
    <name evidence="1" type="ORF">SAMEA2273558_01749</name>
</gene>
<comment type="caution">
    <text evidence="1">The sequence shown here is derived from an EMBL/GenBank/DDBJ whole genome shotgun (WGS) entry which is preliminary data.</text>
</comment>
<dbReference type="Proteomes" id="UP000077826">
    <property type="component" value="Unassembled WGS sequence"/>
</dbReference>
<accession>A0AAX2B6H4</accession>
<organism evidence="1 2">
    <name type="scientific">Klebsiella pneumoniae</name>
    <dbReference type="NCBI Taxonomy" id="573"/>
    <lineage>
        <taxon>Bacteria</taxon>
        <taxon>Pseudomonadati</taxon>
        <taxon>Pseudomonadota</taxon>
        <taxon>Gammaproteobacteria</taxon>
        <taxon>Enterobacterales</taxon>
        <taxon>Enterobacteriaceae</taxon>
        <taxon>Klebsiella/Raoultella group</taxon>
        <taxon>Klebsiella</taxon>
        <taxon>Klebsiella pneumoniae complex</taxon>
    </lineage>
</organism>
<evidence type="ECO:0000313" key="1">
    <source>
        <dbReference type="EMBL" id="SAS94483.1"/>
    </source>
</evidence>
<reference evidence="1 2" key="1">
    <citation type="submission" date="2016-04" db="EMBL/GenBank/DDBJ databases">
        <authorList>
            <consortium name="Pathogen Informatics"/>
        </authorList>
    </citation>
    <scope>NUCLEOTIDE SEQUENCE [LARGE SCALE GENOMIC DNA]</scope>
    <source>
        <strain evidence="2">k480</strain>
    </source>
</reference>
<evidence type="ECO:0000313" key="2">
    <source>
        <dbReference type="Proteomes" id="UP000077826"/>
    </source>
</evidence>
<protein>
    <submittedName>
        <fullName evidence="1">Uncharacterized protein</fullName>
    </submittedName>
</protein>